<proteinExistence type="predicted"/>
<dbReference type="InterPro" id="IPR018060">
    <property type="entry name" value="HTH_AraC"/>
</dbReference>
<name>A0A9D9HL06_9BACT</name>
<evidence type="ECO:0000256" key="2">
    <source>
        <dbReference type="ARBA" id="ARBA00023125"/>
    </source>
</evidence>
<organism evidence="5 6">
    <name type="scientific">Candidatus Cryptobacteroides intestinigallinarum</name>
    <dbReference type="NCBI Taxonomy" id="2840767"/>
    <lineage>
        <taxon>Bacteria</taxon>
        <taxon>Pseudomonadati</taxon>
        <taxon>Bacteroidota</taxon>
        <taxon>Bacteroidia</taxon>
        <taxon>Bacteroidales</taxon>
        <taxon>Candidatus Cryptobacteroides</taxon>
    </lineage>
</organism>
<evidence type="ECO:0000313" key="5">
    <source>
        <dbReference type="EMBL" id="MBO8455790.1"/>
    </source>
</evidence>
<evidence type="ECO:0000259" key="4">
    <source>
        <dbReference type="PROSITE" id="PS01124"/>
    </source>
</evidence>
<dbReference type="PANTHER" id="PTHR43280">
    <property type="entry name" value="ARAC-FAMILY TRANSCRIPTIONAL REGULATOR"/>
    <property type="match status" value="1"/>
</dbReference>
<keyword evidence="3" id="KW-0804">Transcription</keyword>
<gene>
    <name evidence="5" type="ORF">IAC08_05240</name>
</gene>
<keyword evidence="1" id="KW-0805">Transcription regulation</keyword>
<protein>
    <submittedName>
        <fullName evidence="5">Helix-turn-helix transcriptional regulator</fullName>
    </submittedName>
</protein>
<evidence type="ECO:0000313" key="6">
    <source>
        <dbReference type="Proteomes" id="UP000823617"/>
    </source>
</evidence>
<comment type="caution">
    <text evidence="5">The sequence shown here is derived from an EMBL/GenBank/DDBJ whole genome shotgun (WGS) entry which is preliminary data.</text>
</comment>
<dbReference type="SMART" id="SM00342">
    <property type="entry name" value="HTH_ARAC"/>
    <property type="match status" value="1"/>
</dbReference>
<feature type="domain" description="HTH araC/xylS-type" evidence="4">
    <location>
        <begin position="215"/>
        <end position="293"/>
    </location>
</feature>
<dbReference type="Gene3D" id="1.10.10.60">
    <property type="entry name" value="Homeodomain-like"/>
    <property type="match status" value="1"/>
</dbReference>
<dbReference type="SUPFAM" id="SSF46689">
    <property type="entry name" value="Homeodomain-like"/>
    <property type="match status" value="1"/>
</dbReference>
<dbReference type="Pfam" id="PF12833">
    <property type="entry name" value="HTH_18"/>
    <property type="match status" value="1"/>
</dbReference>
<evidence type="ECO:0000256" key="3">
    <source>
        <dbReference type="ARBA" id="ARBA00023163"/>
    </source>
</evidence>
<dbReference type="GO" id="GO:0043565">
    <property type="term" value="F:sequence-specific DNA binding"/>
    <property type="evidence" value="ECO:0007669"/>
    <property type="project" value="InterPro"/>
</dbReference>
<accession>A0A9D9HL06</accession>
<reference evidence="5" key="1">
    <citation type="submission" date="2020-10" db="EMBL/GenBank/DDBJ databases">
        <authorList>
            <person name="Gilroy R."/>
        </authorList>
    </citation>
    <scope>NUCLEOTIDE SEQUENCE</scope>
    <source>
        <strain evidence="5">B1-3475</strain>
    </source>
</reference>
<reference evidence="5" key="2">
    <citation type="journal article" date="2021" name="PeerJ">
        <title>Extensive microbial diversity within the chicken gut microbiome revealed by metagenomics and culture.</title>
        <authorList>
            <person name="Gilroy R."/>
            <person name="Ravi A."/>
            <person name="Getino M."/>
            <person name="Pursley I."/>
            <person name="Horton D.L."/>
            <person name="Alikhan N.F."/>
            <person name="Baker D."/>
            <person name="Gharbi K."/>
            <person name="Hall N."/>
            <person name="Watson M."/>
            <person name="Adriaenssens E.M."/>
            <person name="Foster-Nyarko E."/>
            <person name="Jarju S."/>
            <person name="Secka A."/>
            <person name="Antonio M."/>
            <person name="Oren A."/>
            <person name="Chaudhuri R.R."/>
            <person name="La Ragione R."/>
            <person name="Hildebrand F."/>
            <person name="Pallen M.J."/>
        </authorList>
    </citation>
    <scope>NUCLEOTIDE SEQUENCE</scope>
    <source>
        <strain evidence="5">B1-3475</strain>
    </source>
</reference>
<dbReference type="AlphaFoldDB" id="A0A9D9HL06"/>
<dbReference type="PROSITE" id="PS01124">
    <property type="entry name" value="HTH_ARAC_FAMILY_2"/>
    <property type="match status" value="1"/>
</dbReference>
<dbReference type="InterPro" id="IPR009057">
    <property type="entry name" value="Homeodomain-like_sf"/>
</dbReference>
<sequence length="295" mass="32989">MVEARTIDSLSKLLGASTLHPQAGIYDLSCSTAAAAAVRFGFYVVIIFKGEDSCCRCCGRRYYDFSGASMVFLEPGVTFSMDQSRALPSEGTLLAFSRDLLSCTPLGSHFSGYTFFSYRKEEALHLSFREEETARKCLEDIEKELHHDIDSHSLTLLSRLIELLLDYCSRFYERQFITREDKNKTIIGKLDKMLEGCIEDGSLASEGFPDEGYCASRLNLSTAYFRDLLSFETGHDYPGYCAMKQFAAARDLLLSTSLSPSAISSRLGYGSVSQLSCIFKKLTGYAPSQYRHSRN</sequence>
<dbReference type="EMBL" id="JADIMK010000054">
    <property type="protein sequence ID" value="MBO8455790.1"/>
    <property type="molecule type" value="Genomic_DNA"/>
</dbReference>
<keyword evidence="2" id="KW-0238">DNA-binding</keyword>
<dbReference type="Proteomes" id="UP000823617">
    <property type="component" value="Unassembled WGS sequence"/>
</dbReference>
<dbReference type="PANTHER" id="PTHR43280:SF32">
    <property type="entry name" value="TRANSCRIPTIONAL REGULATORY PROTEIN"/>
    <property type="match status" value="1"/>
</dbReference>
<evidence type="ECO:0000256" key="1">
    <source>
        <dbReference type="ARBA" id="ARBA00023015"/>
    </source>
</evidence>
<dbReference type="GO" id="GO:0003700">
    <property type="term" value="F:DNA-binding transcription factor activity"/>
    <property type="evidence" value="ECO:0007669"/>
    <property type="project" value="InterPro"/>
</dbReference>